<dbReference type="InterPro" id="IPR001356">
    <property type="entry name" value="HD"/>
</dbReference>
<dbReference type="PANTHER" id="PTHR47713">
    <property type="entry name" value="HOMEODOMAIN-LIKE SUPERFAMILY PROTEIN"/>
    <property type="match status" value="1"/>
</dbReference>
<dbReference type="Proteomes" id="UP000504604">
    <property type="component" value="Linkage group LG6"/>
</dbReference>
<feature type="DNA-binding region" description="Homeobox" evidence="2">
    <location>
        <begin position="24"/>
        <end position="83"/>
    </location>
</feature>
<name>A0A8M8V2S5_SESIN</name>
<keyword evidence="2 3" id="KW-0539">Nucleus</keyword>
<organism evidence="6 7">
    <name type="scientific">Sesamum indicum</name>
    <name type="common">Oriental sesame</name>
    <name type="synonym">Sesamum orientale</name>
    <dbReference type="NCBI Taxonomy" id="4182"/>
    <lineage>
        <taxon>Eukaryota</taxon>
        <taxon>Viridiplantae</taxon>
        <taxon>Streptophyta</taxon>
        <taxon>Embryophyta</taxon>
        <taxon>Tracheophyta</taxon>
        <taxon>Spermatophyta</taxon>
        <taxon>Magnoliopsida</taxon>
        <taxon>eudicotyledons</taxon>
        <taxon>Gunneridae</taxon>
        <taxon>Pentapetalae</taxon>
        <taxon>asterids</taxon>
        <taxon>lamiids</taxon>
        <taxon>Lamiales</taxon>
        <taxon>Pedaliaceae</taxon>
        <taxon>Sesamum</taxon>
    </lineage>
</organism>
<reference evidence="7" key="1">
    <citation type="submission" date="2025-08" db="UniProtKB">
        <authorList>
            <consortium name="RefSeq"/>
        </authorList>
    </citation>
    <scope>IDENTIFICATION</scope>
</reference>
<accession>A0A8M8V2S5</accession>
<evidence type="ECO:0000313" key="6">
    <source>
        <dbReference type="Proteomes" id="UP000504604"/>
    </source>
</evidence>
<evidence type="ECO:0000256" key="1">
    <source>
        <dbReference type="ARBA" id="ARBA00004123"/>
    </source>
</evidence>
<keyword evidence="2 3" id="KW-0371">Homeobox</keyword>
<dbReference type="SUPFAM" id="SSF46689">
    <property type="entry name" value="Homeodomain-like"/>
    <property type="match status" value="1"/>
</dbReference>
<feature type="region of interest" description="Disordered" evidence="4">
    <location>
        <begin position="86"/>
        <end position="124"/>
    </location>
</feature>
<dbReference type="SMART" id="SM00389">
    <property type="entry name" value="HOX"/>
    <property type="match status" value="1"/>
</dbReference>
<comment type="subcellular location">
    <subcellularLocation>
        <location evidence="1 2 3">Nucleus</location>
    </subcellularLocation>
</comment>
<evidence type="ECO:0000259" key="5">
    <source>
        <dbReference type="PROSITE" id="PS50071"/>
    </source>
</evidence>
<feature type="region of interest" description="Disordered" evidence="4">
    <location>
        <begin position="149"/>
        <end position="176"/>
    </location>
</feature>
<dbReference type="GeneID" id="105163662"/>
<dbReference type="OrthoDB" id="6159439at2759"/>
<dbReference type="Pfam" id="PF00046">
    <property type="entry name" value="Homeodomain"/>
    <property type="match status" value="1"/>
</dbReference>
<feature type="region of interest" description="Disordered" evidence="4">
    <location>
        <begin position="533"/>
        <end position="554"/>
    </location>
</feature>
<feature type="compositionally biased region" description="Polar residues" evidence="4">
    <location>
        <begin position="162"/>
        <end position="172"/>
    </location>
</feature>
<evidence type="ECO:0000256" key="3">
    <source>
        <dbReference type="RuleBase" id="RU000682"/>
    </source>
</evidence>
<sequence>MEEDRNAVESGEMHSEDDKALLEKNKKRTVKTRAQVQALEAFYNEHKYPTESMKIQLAESIGLTEKQVSGWFCHRRLKDKRLMNGDNYVTGKQDRSSGVIQDRGSGLRQDSCGSTKQGDDRNFDTKEVESGRLTLQEYSAAELTFEHGGHCSGNHNRMDDASSGSSPSLRNMSNHHKDDHFDVATSRYLIPKFPRDVTGVKTRSGPSGYLKVKGLVENSAITAVKRQLGKHYQEDGPPLGIEFDPLPPGAFESLMQDPVDETCYTEEAVRPASPDASKIRQLPKFGKLLILYSTGSHFCFKYEYCVLILCRSLQGCEYNSSVASRSSNMDRTGFKVPQGPDFPDTYVHQKYKQNTNLSPNGAYYPWRSSSEELPKVSGREISGSESKDEYGVRYRQAQSVEVMRMSSVSSNCHQQHFGGKSRGDEETSFHRYIDMCRKSSPGEKLADGSSNLAVKGFEYHNYFDKMQPRQQIAKDGKTCAQRRIINENMVNISGKNSSAAPKRMRNEFPQQPLLKRSSAIDNQLETYRVIRSAAEMPSSYSEDEGSAETSSSVE</sequence>
<keyword evidence="2 3" id="KW-0238">DNA-binding</keyword>
<dbReference type="GO" id="GO:0003677">
    <property type="term" value="F:DNA binding"/>
    <property type="evidence" value="ECO:0007669"/>
    <property type="project" value="UniProtKB-UniRule"/>
</dbReference>
<feature type="region of interest" description="Disordered" evidence="4">
    <location>
        <begin position="1"/>
        <end position="26"/>
    </location>
</feature>
<dbReference type="InterPro" id="IPR009057">
    <property type="entry name" value="Homeodomain-like_sf"/>
</dbReference>
<keyword evidence="6" id="KW-1185">Reference proteome</keyword>
<dbReference type="GO" id="GO:0005634">
    <property type="term" value="C:nucleus"/>
    <property type="evidence" value="ECO:0007669"/>
    <property type="project" value="UniProtKB-SubCell"/>
</dbReference>
<evidence type="ECO:0000313" key="7">
    <source>
        <dbReference type="RefSeq" id="XP_020550715.1"/>
    </source>
</evidence>
<feature type="compositionally biased region" description="Basic and acidic residues" evidence="4">
    <location>
        <begin position="1"/>
        <end position="24"/>
    </location>
</feature>
<gene>
    <name evidence="7" type="primary">LOC105163662</name>
</gene>
<evidence type="ECO:0000256" key="4">
    <source>
        <dbReference type="SAM" id="MobiDB-lite"/>
    </source>
</evidence>
<dbReference type="PROSITE" id="PS50071">
    <property type="entry name" value="HOMEOBOX_2"/>
    <property type="match status" value="1"/>
</dbReference>
<protein>
    <submittedName>
        <fullName evidence="7">Uncharacterized protein LOC105163662 isoform X1</fullName>
    </submittedName>
</protein>
<dbReference type="PANTHER" id="PTHR47713:SF2">
    <property type="entry name" value="HOMEODOMAIN-LIKE SUPERFAMILY PROTEIN"/>
    <property type="match status" value="1"/>
</dbReference>
<proteinExistence type="predicted"/>
<dbReference type="Gene3D" id="1.10.10.60">
    <property type="entry name" value="Homeodomain-like"/>
    <property type="match status" value="1"/>
</dbReference>
<feature type="domain" description="Homeobox" evidence="5">
    <location>
        <begin position="22"/>
        <end position="82"/>
    </location>
</feature>
<dbReference type="CDD" id="cd00086">
    <property type="entry name" value="homeodomain"/>
    <property type="match status" value="1"/>
</dbReference>
<evidence type="ECO:0000256" key="2">
    <source>
        <dbReference type="PROSITE-ProRule" id="PRU00108"/>
    </source>
</evidence>
<dbReference type="AlphaFoldDB" id="A0A8M8V2S5"/>
<dbReference type="RefSeq" id="XP_020550715.1">
    <property type="nucleotide sequence ID" value="XM_020695056.1"/>
</dbReference>